<sequence length="124" mass="13938">MPRVDEALYEHLEEHLMSQNVYLRDAGVVDGTLELVYETVLPTGGVPPRQVGSVIVTLREYDDWEPQDVGATVTNPEGVVHGTWEVREAWLRALEAGDIDEHEFSRRAIDAVRAWGPRLETDGD</sequence>
<comment type="caution">
    <text evidence="2">The sequence shown here is derived from an EMBL/GenBank/DDBJ whole genome shotgun (WGS) entry which is preliminary data.</text>
</comment>
<dbReference type="RefSeq" id="WP_276303549.1">
    <property type="nucleotide sequence ID" value="NZ_CP119992.1"/>
</dbReference>
<dbReference type="Proteomes" id="UP001596547">
    <property type="component" value="Unassembled WGS sequence"/>
</dbReference>
<organism evidence="2 3">
    <name type="scientific">Halomarina halobia</name>
    <dbReference type="NCBI Taxonomy" id="3033386"/>
    <lineage>
        <taxon>Archaea</taxon>
        <taxon>Methanobacteriati</taxon>
        <taxon>Methanobacteriota</taxon>
        <taxon>Stenosarchaea group</taxon>
        <taxon>Halobacteria</taxon>
        <taxon>Halobacteriales</taxon>
        <taxon>Natronomonadaceae</taxon>
        <taxon>Halomarina</taxon>
    </lineage>
</organism>
<gene>
    <name evidence="2" type="ORF">ACFQPE_10375</name>
</gene>
<dbReference type="EMBL" id="JBHTBF010000002">
    <property type="protein sequence ID" value="MFC7317199.1"/>
    <property type="molecule type" value="Genomic_DNA"/>
</dbReference>
<dbReference type="InterPro" id="IPR058473">
    <property type="entry name" value="DUF8159"/>
</dbReference>
<dbReference type="GeneID" id="79316146"/>
<accession>A0ABD6AB27</accession>
<keyword evidence="3" id="KW-1185">Reference proteome</keyword>
<protein>
    <recommendedName>
        <fullName evidence="1">DUF8159 domain-containing protein</fullName>
    </recommendedName>
</protein>
<evidence type="ECO:0000313" key="3">
    <source>
        <dbReference type="Proteomes" id="UP001596547"/>
    </source>
</evidence>
<proteinExistence type="predicted"/>
<name>A0ABD6AB27_9EURY</name>
<dbReference type="AlphaFoldDB" id="A0ABD6AB27"/>
<reference evidence="2 3" key="1">
    <citation type="journal article" date="2019" name="Int. J. Syst. Evol. Microbiol.">
        <title>The Global Catalogue of Microorganisms (GCM) 10K type strain sequencing project: providing services to taxonomists for standard genome sequencing and annotation.</title>
        <authorList>
            <consortium name="The Broad Institute Genomics Platform"/>
            <consortium name="The Broad Institute Genome Sequencing Center for Infectious Disease"/>
            <person name="Wu L."/>
            <person name="Ma J."/>
        </authorList>
    </citation>
    <scope>NUCLEOTIDE SEQUENCE [LARGE SCALE GENOMIC DNA]</scope>
    <source>
        <strain evidence="2 3">PSR21</strain>
    </source>
</reference>
<evidence type="ECO:0000313" key="2">
    <source>
        <dbReference type="EMBL" id="MFC7317199.1"/>
    </source>
</evidence>
<evidence type="ECO:0000259" key="1">
    <source>
        <dbReference type="Pfam" id="PF26490"/>
    </source>
</evidence>
<dbReference type="Pfam" id="PF26490">
    <property type="entry name" value="DUF8159"/>
    <property type="match status" value="1"/>
</dbReference>
<feature type="domain" description="DUF8159" evidence="1">
    <location>
        <begin position="5"/>
        <end position="113"/>
    </location>
</feature>